<protein>
    <submittedName>
        <fullName evidence="2">Uncharacterized protein</fullName>
    </submittedName>
</protein>
<accession>A0ABQ0GCK3</accession>
<feature type="region of interest" description="Disordered" evidence="1">
    <location>
        <begin position="286"/>
        <end position="366"/>
    </location>
</feature>
<feature type="compositionally biased region" description="Pro residues" evidence="1">
    <location>
        <begin position="44"/>
        <end position="64"/>
    </location>
</feature>
<evidence type="ECO:0000313" key="3">
    <source>
        <dbReference type="Proteomes" id="UP001628179"/>
    </source>
</evidence>
<feature type="compositionally biased region" description="Pro residues" evidence="1">
    <location>
        <begin position="85"/>
        <end position="94"/>
    </location>
</feature>
<evidence type="ECO:0000313" key="2">
    <source>
        <dbReference type="EMBL" id="GAB1315454.1"/>
    </source>
</evidence>
<feature type="compositionally biased region" description="Basic and acidic residues" evidence="1">
    <location>
        <begin position="219"/>
        <end position="251"/>
    </location>
</feature>
<feature type="compositionally biased region" description="Acidic residues" evidence="1">
    <location>
        <begin position="13"/>
        <end position="23"/>
    </location>
</feature>
<sequence>MDHDQFGGRTDDDLFSDDIEPVDELSSLPTAAEPLSEDALSQPEPAPPAPVQQPEPAAAPPPQAPRSSLAQSRHAPRQQDKPRHPPNNKPPQKPPNTITDTPPTQEPPASTASSRTSTPAVPTGPSANSTSSSSNNNSNNSNNNNKPPSNAPREPSSKNTASAVSAARLNSGANPRTKLTEEELAARMEKMRLLAAEKTRRFEEAQRDETEHAAAYARGMEEARRRRAEDAARRRVAEEERRRLEEERARNRERKLAAMGIKEDGWDQGKEVARDNRGLAAFRGAFGGVRGNRSGQGQGQGQGQGLGLGGSRFASSSPDGAEEYNGFVGRGRGGRGRGGKSARGGRGGRGLYEYEERDGGRDWDRGRDAVAAQEMRTGGPGQLAPKKTDLKAEDFPALPSFAAAPPKKLDTAWGAKSNNPMADIPLSPPVGKWDEEVAAMDDKTNMS</sequence>
<feature type="region of interest" description="Disordered" evidence="1">
    <location>
        <begin position="201"/>
        <end position="251"/>
    </location>
</feature>
<evidence type="ECO:0000256" key="1">
    <source>
        <dbReference type="SAM" id="MobiDB-lite"/>
    </source>
</evidence>
<comment type="caution">
    <text evidence="2">The sequence shown here is derived from an EMBL/GenBank/DDBJ whole genome shotgun (WGS) entry which is preliminary data.</text>
</comment>
<dbReference type="RefSeq" id="XP_070917185.1">
    <property type="nucleotide sequence ID" value="XM_071061084.1"/>
</dbReference>
<feature type="compositionally biased region" description="Gly residues" evidence="1">
    <location>
        <begin position="286"/>
        <end position="310"/>
    </location>
</feature>
<feature type="region of interest" description="Disordered" evidence="1">
    <location>
        <begin position="411"/>
        <end position="431"/>
    </location>
</feature>
<keyword evidence="3" id="KW-1185">Reference proteome</keyword>
<feature type="compositionally biased region" description="Gly residues" evidence="1">
    <location>
        <begin position="341"/>
        <end position="350"/>
    </location>
</feature>
<gene>
    <name evidence="2" type="ORF">MFIFM68171_05664</name>
</gene>
<dbReference type="EMBL" id="BAAFSV010000003">
    <property type="protein sequence ID" value="GAB1315454.1"/>
    <property type="molecule type" value="Genomic_DNA"/>
</dbReference>
<organism evidence="2 3">
    <name type="scientific">Madurella fahalii</name>
    <dbReference type="NCBI Taxonomy" id="1157608"/>
    <lineage>
        <taxon>Eukaryota</taxon>
        <taxon>Fungi</taxon>
        <taxon>Dikarya</taxon>
        <taxon>Ascomycota</taxon>
        <taxon>Pezizomycotina</taxon>
        <taxon>Sordariomycetes</taxon>
        <taxon>Sordariomycetidae</taxon>
        <taxon>Sordariales</taxon>
        <taxon>Sordariales incertae sedis</taxon>
        <taxon>Madurella</taxon>
    </lineage>
</organism>
<feature type="compositionally biased region" description="Low complexity" evidence="1">
    <location>
        <begin position="107"/>
        <end position="152"/>
    </location>
</feature>
<dbReference type="GeneID" id="98176407"/>
<feature type="region of interest" description="Disordered" evidence="1">
    <location>
        <begin position="1"/>
        <end position="181"/>
    </location>
</feature>
<feature type="compositionally biased region" description="Basic and acidic residues" evidence="1">
    <location>
        <begin position="201"/>
        <end position="212"/>
    </location>
</feature>
<feature type="compositionally biased region" description="Basic and acidic residues" evidence="1">
    <location>
        <begin position="352"/>
        <end position="366"/>
    </location>
</feature>
<dbReference type="Proteomes" id="UP001628179">
    <property type="component" value="Unassembled WGS sequence"/>
</dbReference>
<name>A0ABQ0GCK3_9PEZI</name>
<feature type="compositionally biased region" description="Basic and acidic residues" evidence="1">
    <location>
        <begin position="1"/>
        <end position="12"/>
    </location>
</feature>
<proteinExistence type="predicted"/>
<reference evidence="2 3" key="1">
    <citation type="submission" date="2024-09" db="EMBL/GenBank/DDBJ databases">
        <title>Itraconazole resistance in Madurella fahalii resulting from another homologue of gene encoding cytochrome P450 14-alpha sterol demethylase (CYP51).</title>
        <authorList>
            <person name="Yoshioka I."/>
            <person name="Fahal A.H."/>
            <person name="Kaneko S."/>
            <person name="Yaguchi T."/>
        </authorList>
    </citation>
    <scope>NUCLEOTIDE SEQUENCE [LARGE SCALE GENOMIC DNA]</scope>
    <source>
        <strain evidence="2 3">IFM 68171</strain>
    </source>
</reference>